<evidence type="ECO:0000256" key="8">
    <source>
        <dbReference type="SAM" id="Coils"/>
    </source>
</evidence>
<dbReference type="OrthoDB" id="69550at2759"/>
<dbReference type="GO" id="GO:0000027">
    <property type="term" value="P:ribosomal large subunit assembly"/>
    <property type="evidence" value="ECO:0007669"/>
    <property type="project" value="TreeGrafter"/>
</dbReference>
<reference evidence="11 12" key="1">
    <citation type="submission" date="2019-01" db="EMBL/GenBank/DDBJ databases">
        <title>Draft Genome Sequencing of Zygosaccharomyces mellis Ca-7.</title>
        <authorList>
            <person name="Shiwa Y."/>
            <person name="Kanesaki Y."/>
            <person name="Ishige T."/>
            <person name="Mura K."/>
            <person name="Hori T."/>
            <person name="Tamura T."/>
        </authorList>
    </citation>
    <scope>NUCLEOTIDE SEQUENCE [LARGE SCALE GENOMIC DNA]</scope>
    <source>
        <strain evidence="11 12">Ca-7</strain>
    </source>
</reference>
<keyword evidence="12" id="KW-1185">Reference proteome</keyword>
<evidence type="ECO:0000313" key="11">
    <source>
        <dbReference type="EMBL" id="GCE98272.1"/>
    </source>
</evidence>
<evidence type="ECO:0000256" key="3">
    <source>
        <dbReference type="ARBA" id="ARBA00006256"/>
    </source>
</evidence>
<gene>
    <name evidence="11" type="primary">RSA3</name>
    <name evidence="11" type="ORF">ZYGM_004120</name>
</gene>
<keyword evidence="5" id="KW-0690">Ribosome biogenesis</keyword>
<keyword evidence="7" id="KW-0687">Ribonucleoprotein</keyword>
<dbReference type="GO" id="GO:0030687">
    <property type="term" value="C:preribosome, large subunit precursor"/>
    <property type="evidence" value="ECO:0007669"/>
    <property type="project" value="TreeGrafter"/>
</dbReference>
<evidence type="ECO:0000256" key="2">
    <source>
        <dbReference type="ARBA" id="ARBA00004604"/>
    </source>
</evidence>
<dbReference type="PANTHER" id="PTHR28127">
    <property type="entry name" value="RIBOSOME ASSEMBLY PROTEIN 3"/>
    <property type="match status" value="1"/>
</dbReference>
<comment type="subcellular location">
    <subcellularLocation>
        <location evidence="2">Nucleus</location>
        <location evidence="2">Nucleolus</location>
    </subcellularLocation>
</comment>
<feature type="compositionally biased region" description="Low complexity" evidence="9">
    <location>
        <begin position="28"/>
        <end position="37"/>
    </location>
</feature>
<dbReference type="PANTHER" id="PTHR28127:SF1">
    <property type="entry name" value="RIBOSOME ASSEMBLY PROTEIN 3"/>
    <property type="match status" value="1"/>
</dbReference>
<evidence type="ECO:0000256" key="5">
    <source>
        <dbReference type="ARBA" id="ARBA00022517"/>
    </source>
</evidence>
<feature type="coiled-coil region" evidence="8">
    <location>
        <begin position="105"/>
        <end position="139"/>
    </location>
</feature>
<dbReference type="InterPro" id="IPR051898">
    <property type="entry name" value="Ribosome_Assembly_3"/>
</dbReference>
<dbReference type="EMBL" id="BIMX01000004">
    <property type="protein sequence ID" value="GCE98272.1"/>
    <property type="molecule type" value="Genomic_DNA"/>
</dbReference>
<dbReference type="Pfam" id="PF14615">
    <property type="entry name" value="Rsa3"/>
    <property type="match status" value="1"/>
</dbReference>
<proteinExistence type="inferred from homology"/>
<accession>A0A4C2E7E6</accession>
<sequence length="195" mass="21507">MVESDLRTAENIAKKSKRRKKRRTTEVSDSSDSSDSSSEGEAQGSDTGIKDAPQAEYGLSEDEDLEIPDTSSKAGSDVLSGVAKESLSKIPFTRTELNDKSTRNNDDVSMDLQRVNEAIDDAKQKIHESKEESQAASHLKNSYLELLFENYGDDINSLRDAPDFTSNSLVMIAQVLKDGSSMFDVETLKTMLETK</sequence>
<evidence type="ECO:0000259" key="10">
    <source>
        <dbReference type="Pfam" id="PF14615"/>
    </source>
</evidence>
<evidence type="ECO:0000256" key="1">
    <source>
        <dbReference type="ARBA" id="ARBA00003035"/>
    </source>
</evidence>
<evidence type="ECO:0000256" key="6">
    <source>
        <dbReference type="ARBA" id="ARBA00023242"/>
    </source>
</evidence>
<dbReference type="GO" id="GO:0005730">
    <property type="term" value="C:nucleolus"/>
    <property type="evidence" value="ECO:0007669"/>
    <property type="project" value="UniProtKB-SubCell"/>
</dbReference>
<keyword evidence="8" id="KW-0175">Coiled coil</keyword>
<name>A0A4C2E7E6_9SACH</name>
<evidence type="ECO:0000313" key="12">
    <source>
        <dbReference type="Proteomes" id="UP000301737"/>
    </source>
</evidence>
<feature type="compositionally biased region" description="Basic residues" evidence="9">
    <location>
        <begin position="14"/>
        <end position="23"/>
    </location>
</feature>
<comment type="caution">
    <text evidence="11">The sequence shown here is derived from an EMBL/GenBank/DDBJ whole genome shotgun (WGS) entry which is preliminary data.</text>
</comment>
<organism evidence="11 12">
    <name type="scientific">Zygosaccharomyces mellis</name>
    <dbReference type="NCBI Taxonomy" id="42258"/>
    <lineage>
        <taxon>Eukaryota</taxon>
        <taxon>Fungi</taxon>
        <taxon>Dikarya</taxon>
        <taxon>Ascomycota</taxon>
        <taxon>Saccharomycotina</taxon>
        <taxon>Saccharomycetes</taxon>
        <taxon>Saccharomycetales</taxon>
        <taxon>Saccharomycetaceae</taxon>
        <taxon>Zygosaccharomyces</taxon>
    </lineage>
</organism>
<evidence type="ECO:0000256" key="4">
    <source>
        <dbReference type="ARBA" id="ARBA00015339"/>
    </source>
</evidence>
<dbReference type="InterPro" id="IPR028217">
    <property type="entry name" value="Rsa3_C"/>
</dbReference>
<evidence type="ECO:0000256" key="7">
    <source>
        <dbReference type="ARBA" id="ARBA00023274"/>
    </source>
</evidence>
<protein>
    <recommendedName>
        <fullName evidence="4">Ribosome assembly protein 3</fullName>
    </recommendedName>
</protein>
<feature type="domain" description="Ribosome-assembly protein 3 C-terminal" evidence="10">
    <location>
        <begin position="139"/>
        <end position="184"/>
    </location>
</feature>
<dbReference type="AlphaFoldDB" id="A0A4C2E7E6"/>
<dbReference type="Proteomes" id="UP000301737">
    <property type="component" value="Unassembled WGS sequence"/>
</dbReference>
<evidence type="ECO:0000256" key="9">
    <source>
        <dbReference type="SAM" id="MobiDB-lite"/>
    </source>
</evidence>
<comment type="similarity">
    <text evidence="3">Belongs to the RSA3 family.</text>
</comment>
<feature type="region of interest" description="Disordered" evidence="9">
    <location>
        <begin position="1"/>
        <end position="79"/>
    </location>
</feature>
<keyword evidence="6" id="KW-0539">Nucleus</keyword>
<comment type="function">
    <text evidence="1">Required for efficient biogenesis of the 60S ribosomal subunit.</text>
</comment>